<name>A0A8H7E4D4_9EURO</name>
<feature type="region of interest" description="Disordered" evidence="3">
    <location>
        <begin position="142"/>
        <end position="173"/>
    </location>
</feature>
<evidence type="ECO:0000256" key="4">
    <source>
        <dbReference type="SAM" id="Phobius"/>
    </source>
</evidence>
<dbReference type="SUPFAM" id="SSF102588">
    <property type="entry name" value="LmbE-like"/>
    <property type="match status" value="1"/>
</dbReference>
<feature type="compositionally biased region" description="Polar residues" evidence="3">
    <location>
        <begin position="153"/>
        <end position="173"/>
    </location>
</feature>
<evidence type="ECO:0000256" key="1">
    <source>
        <dbReference type="ARBA" id="ARBA00006066"/>
    </source>
</evidence>
<gene>
    <name evidence="5" type="ORF">GJ744_012123</name>
</gene>
<dbReference type="GO" id="GO:0005783">
    <property type="term" value="C:endoplasmic reticulum"/>
    <property type="evidence" value="ECO:0007669"/>
    <property type="project" value="TreeGrafter"/>
</dbReference>
<comment type="caution">
    <text evidence="5">The sequence shown here is derived from an EMBL/GenBank/DDBJ whole genome shotgun (WGS) entry which is preliminary data.</text>
</comment>
<dbReference type="Pfam" id="PF02585">
    <property type="entry name" value="PIG-L"/>
    <property type="match status" value="1"/>
</dbReference>
<dbReference type="GO" id="GO:0016020">
    <property type="term" value="C:membrane"/>
    <property type="evidence" value="ECO:0007669"/>
    <property type="project" value="GOC"/>
</dbReference>
<feature type="compositionally biased region" description="Low complexity" evidence="3">
    <location>
        <begin position="142"/>
        <end position="152"/>
    </location>
</feature>
<dbReference type="UniPathway" id="UPA00196"/>
<dbReference type="GO" id="GO:0000225">
    <property type="term" value="F:N-acetylglucosaminylphosphatidylinositol deacetylase activity"/>
    <property type="evidence" value="ECO:0007669"/>
    <property type="project" value="UniProtKB-EC"/>
</dbReference>
<dbReference type="OrthoDB" id="440160at2759"/>
<reference evidence="5" key="1">
    <citation type="submission" date="2020-02" db="EMBL/GenBank/DDBJ databases">
        <authorList>
            <person name="Palmer J.M."/>
        </authorList>
    </citation>
    <scope>NUCLEOTIDE SEQUENCE</scope>
    <source>
        <strain evidence="5">EPUS1.4</strain>
        <tissue evidence="5">Thallus</tissue>
    </source>
</reference>
<proteinExistence type="inferred from homology"/>
<organism evidence="5 6">
    <name type="scientific">Endocarpon pusillum</name>
    <dbReference type="NCBI Taxonomy" id="364733"/>
    <lineage>
        <taxon>Eukaryota</taxon>
        <taxon>Fungi</taxon>
        <taxon>Dikarya</taxon>
        <taxon>Ascomycota</taxon>
        <taxon>Pezizomycotina</taxon>
        <taxon>Eurotiomycetes</taxon>
        <taxon>Chaetothyriomycetidae</taxon>
        <taxon>Verrucariales</taxon>
        <taxon>Verrucariaceae</taxon>
        <taxon>Endocarpon</taxon>
    </lineage>
</organism>
<protein>
    <recommendedName>
        <fullName evidence="2">N-acetylglucosaminylphosphatidylinositol deacetylase</fullName>
        <ecNumber evidence="2">3.5.1.89</ecNumber>
    </recommendedName>
</protein>
<dbReference type="AlphaFoldDB" id="A0A8H7E4D4"/>
<evidence type="ECO:0000313" key="5">
    <source>
        <dbReference type="EMBL" id="KAF7506231.1"/>
    </source>
</evidence>
<dbReference type="GO" id="GO:0006506">
    <property type="term" value="P:GPI anchor biosynthetic process"/>
    <property type="evidence" value="ECO:0007669"/>
    <property type="project" value="UniProtKB-UniPathway"/>
</dbReference>
<dbReference type="InterPro" id="IPR003737">
    <property type="entry name" value="GlcNAc_PI_deacetylase-related"/>
</dbReference>
<accession>A0A8H7E4D4</accession>
<dbReference type="EMBL" id="JAACFV010000091">
    <property type="protein sequence ID" value="KAF7506231.1"/>
    <property type="molecule type" value="Genomic_DNA"/>
</dbReference>
<dbReference type="EC" id="3.5.1.89" evidence="2"/>
<keyword evidence="4" id="KW-1133">Transmembrane helix</keyword>
<dbReference type="PANTHER" id="PTHR12993">
    <property type="entry name" value="N-ACETYLGLUCOSAMINYL-PHOSPHATIDYLINOSITOL DE-N-ACETYLASE-RELATED"/>
    <property type="match status" value="1"/>
</dbReference>
<evidence type="ECO:0000256" key="2">
    <source>
        <dbReference type="ARBA" id="ARBA00012176"/>
    </source>
</evidence>
<comment type="similarity">
    <text evidence="1">Belongs to the PIGL family.</text>
</comment>
<feature type="transmembrane region" description="Helical" evidence="4">
    <location>
        <begin position="6"/>
        <end position="29"/>
    </location>
</feature>
<dbReference type="InterPro" id="IPR024078">
    <property type="entry name" value="LmbE-like_dom_sf"/>
</dbReference>
<dbReference type="PANTHER" id="PTHR12993:SF11">
    <property type="entry name" value="N-ACETYLGLUCOSAMINYL-PHOSPHATIDYLINOSITOL DE-N-ACETYLASE"/>
    <property type="match status" value="1"/>
</dbReference>
<keyword evidence="6" id="KW-1185">Reference proteome</keyword>
<evidence type="ECO:0000256" key="3">
    <source>
        <dbReference type="SAM" id="MobiDB-lite"/>
    </source>
</evidence>
<keyword evidence="4" id="KW-0812">Transmembrane</keyword>
<keyword evidence="4" id="KW-0472">Membrane</keyword>
<sequence>MGLLYAIAIVLATLVVLWFITATLFASLFPPPSELRNKRILLLIGHPDDEAMFFAPALIALLSPENRNHVQVVCLSTGNAIGEGEIRRGELLNSARRLGMRSKDDVLIIDDARLQDGAQNHWKKEDIADLLSHLFAPQPSSKLDTSTSSFSTVNQPPQIQLNGNPSSSSINTANEQRTPDVILTFDPQGISTHPNHCACYYGATHFLQNLLKHPQPNSKSPTTPPTLYSLTSISRPRKYISVLDAPITLLTNLTSVFASNLQPSTRKPRRNAQDGGADRLIFVSGFRDYAKAFGAMVFAHKTQMLWFRWGWVLVGRYMVVNDLKRERVSG</sequence>
<evidence type="ECO:0000313" key="6">
    <source>
        <dbReference type="Proteomes" id="UP000606974"/>
    </source>
</evidence>
<dbReference type="Proteomes" id="UP000606974">
    <property type="component" value="Unassembled WGS sequence"/>
</dbReference>
<dbReference type="Gene3D" id="3.40.50.10320">
    <property type="entry name" value="LmbE-like"/>
    <property type="match status" value="1"/>
</dbReference>